<dbReference type="PROSITE" id="PS51658">
    <property type="entry name" value="BFN"/>
    <property type="match status" value="1"/>
</dbReference>
<protein>
    <recommendedName>
        <fullName evidence="6">BFN domain-containing protein</fullName>
    </recommendedName>
</protein>
<dbReference type="InterPro" id="IPR036104">
    <property type="entry name" value="BFN_sf"/>
</dbReference>
<evidence type="ECO:0000256" key="1">
    <source>
        <dbReference type="SAM" id="MobiDB-lite"/>
    </source>
</evidence>
<dbReference type="Proteomes" id="UP000253517">
    <property type="component" value="Unassembled WGS sequence"/>
</dbReference>
<sequence length="202" mass="22989">MTKVQLYLKGLSYSQTQSGAYALVLGEDVQNRRLPIIIGGFEAQSIAMAVEYEMAVPRPLTHDLFKSFAETFGIEITEVVIHKLEEGIFYAYIVCHQGDQEVLIDSRPSDAVALAIRFNCPIYTTEEILEKAGVVLENPEQSNRPIHTDKTSTNEPEKKTSLTNKTTEQLKKMLQKAVETEDYELAARIRDEMNRREQKNNY</sequence>
<dbReference type="PROSITE" id="PS50151">
    <property type="entry name" value="UVR"/>
    <property type="match status" value="1"/>
</dbReference>
<dbReference type="Gene3D" id="3.10.690.10">
    <property type="entry name" value="Bifunctional nuclease domain"/>
    <property type="match status" value="1"/>
</dbReference>
<proteinExistence type="predicted"/>
<feature type="compositionally biased region" description="Basic and acidic residues" evidence="1">
    <location>
        <begin position="146"/>
        <end position="160"/>
    </location>
</feature>
<dbReference type="Pfam" id="PF02151">
    <property type="entry name" value="UVR"/>
    <property type="match status" value="1"/>
</dbReference>
<evidence type="ECO:0008006" key="6">
    <source>
        <dbReference type="Google" id="ProtNLM"/>
    </source>
</evidence>
<feature type="domain" description="BFN" evidence="3">
    <location>
        <begin position="3"/>
        <end position="136"/>
    </location>
</feature>
<dbReference type="GO" id="GO:0004518">
    <property type="term" value="F:nuclease activity"/>
    <property type="evidence" value="ECO:0007669"/>
    <property type="project" value="InterPro"/>
</dbReference>
<dbReference type="InterPro" id="IPR003729">
    <property type="entry name" value="Bi_nuclease_dom"/>
</dbReference>
<evidence type="ECO:0000259" key="2">
    <source>
        <dbReference type="PROSITE" id="PS50151"/>
    </source>
</evidence>
<gene>
    <name evidence="4" type="ORF">DES35_1056</name>
</gene>
<comment type="caution">
    <text evidence="4">The sequence shown here is derived from an EMBL/GenBank/DDBJ whole genome shotgun (WGS) entry which is preliminary data.</text>
</comment>
<dbReference type="RefSeq" id="WP_037359981.1">
    <property type="nucleotide sequence ID" value="NZ_BHZF01000004.1"/>
</dbReference>
<dbReference type="PANTHER" id="PTHR15160">
    <property type="entry name" value="VON HIPPEL-LINDAU PROTEIN"/>
    <property type="match status" value="1"/>
</dbReference>
<dbReference type="AlphaFoldDB" id="A0A368ZYL2"/>
<evidence type="ECO:0000313" key="5">
    <source>
        <dbReference type="Proteomes" id="UP000253517"/>
    </source>
</evidence>
<name>A0A368ZYL2_9FLAO</name>
<keyword evidence="5" id="KW-1185">Reference proteome</keyword>
<reference evidence="4 5" key="1">
    <citation type="submission" date="2018-07" db="EMBL/GenBank/DDBJ databases">
        <title>Genomic Encyclopedia of Type Strains, Phase IV (KMG-IV): sequencing the most valuable type-strain genomes for metagenomic binning, comparative biology and taxonomic classification.</title>
        <authorList>
            <person name="Goeker M."/>
        </authorList>
    </citation>
    <scope>NUCLEOTIDE SEQUENCE [LARGE SCALE GENOMIC DNA]</scope>
    <source>
        <strain evidence="4 5">DSM 21410</strain>
    </source>
</reference>
<dbReference type="SUPFAM" id="SSF103256">
    <property type="entry name" value="Hypothetical protein TM0160"/>
    <property type="match status" value="1"/>
</dbReference>
<dbReference type="PANTHER" id="PTHR15160:SF1">
    <property type="entry name" value="VON HIPPEL-LINDAU DISEASE TUMOR SUPPRESSOR"/>
    <property type="match status" value="1"/>
</dbReference>
<evidence type="ECO:0000259" key="3">
    <source>
        <dbReference type="PROSITE" id="PS51658"/>
    </source>
</evidence>
<dbReference type="Pfam" id="PF02577">
    <property type="entry name" value="BFN_dom"/>
    <property type="match status" value="1"/>
</dbReference>
<dbReference type="InterPro" id="IPR001943">
    <property type="entry name" value="UVR_dom"/>
</dbReference>
<feature type="region of interest" description="Disordered" evidence="1">
    <location>
        <begin position="139"/>
        <end position="169"/>
    </location>
</feature>
<feature type="domain" description="UVR" evidence="2">
    <location>
        <begin position="164"/>
        <end position="199"/>
    </location>
</feature>
<evidence type="ECO:0000313" key="4">
    <source>
        <dbReference type="EMBL" id="RCX02035.1"/>
    </source>
</evidence>
<accession>A0A368ZYL2</accession>
<dbReference type="EMBL" id="QPJS01000005">
    <property type="protein sequence ID" value="RCX02035.1"/>
    <property type="molecule type" value="Genomic_DNA"/>
</dbReference>
<organism evidence="4 5">
    <name type="scientific">Schleiferia thermophila</name>
    <dbReference type="NCBI Taxonomy" id="884107"/>
    <lineage>
        <taxon>Bacteria</taxon>
        <taxon>Pseudomonadati</taxon>
        <taxon>Bacteroidota</taxon>
        <taxon>Flavobacteriia</taxon>
        <taxon>Flavobacteriales</taxon>
        <taxon>Schleiferiaceae</taxon>
        <taxon>Schleiferia</taxon>
    </lineage>
</organism>